<dbReference type="AlphaFoldDB" id="A0A7R9GZV7"/>
<evidence type="ECO:0000313" key="2">
    <source>
        <dbReference type="EMBL" id="CAD7400801.1"/>
    </source>
</evidence>
<keyword evidence="1" id="KW-0812">Transmembrane</keyword>
<proteinExistence type="predicted"/>
<accession>A0A7R9GZV7</accession>
<keyword evidence="1" id="KW-1133">Transmembrane helix</keyword>
<feature type="transmembrane region" description="Helical" evidence="1">
    <location>
        <begin position="26"/>
        <end position="49"/>
    </location>
</feature>
<reference evidence="2" key="1">
    <citation type="submission" date="2020-11" db="EMBL/GenBank/DDBJ databases">
        <authorList>
            <person name="Tran Van P."/>
        </authorList>
    </citation>
    <scope>NUCLEOTIDE SEQUENCE</scope>
</reference>
<name>A0A7R9GZV7_TIMPO</name>
<dbReference type="EMBL" id="OD001155">
    <property type="protein sequence ID" value="CAD7400801.1"/>
    <property type="molecule type" value="Genomic_DNA"/>
</dbReference>
<keyword evidence="1" id="KW-0472">Membrane</keyword>
<gene>
    <name evidence="2" type="ORF">TPSB3V08_LOCUS2778</name>
</gene>
<evidence type="ECO:0000256" key="1">
    <source>
        <dbReference type="SAM" id="Phobius"/>
    </source>
</evidence>
<organism evidence="2">
    <name type="scientific">Timema poppense</name>
    <name type="common">Walking stick</name>
    <dbReference type="NCBI Taxonomy" id="170557"/>
    <lineage>
        <taxon>Eukaryota</taxon>
        <taxon>Metazoa</taxon>
        <taxon>Ecdysozoa</taxon>
        <taxon>Arthropoda</taxon>
        <taxon>Hexapoda</taxon>
        <taxon>Insecta</taxon>
        <taxon>Pterygota</taxon>
        <taxon>Neoptera</taxon>
        <taxon>Polyneoptera</taxon>
        <taxon>Phasmatodea</taxon>
        <taxon>Timematodea</taxon>
        <taxon>Timematoidea</taxon>
        <taxon>Timematidae</taxon>
        <taxon>Timema</taxon>
    </lineage>
</organism>
<protein>
    <submittedName>
        <fullName evidence="2">Uncharacterized protein</fullName>
    </submittedName>
</protein>
<sequence length="168" mass="19536">MEIERVRTDHRCELGSRVFCGTSCAFIVRMFSISFFNVEVFVVGVLKVSNKEFVNRRRRRVKLKNSLCPRYLRHDERCEGKAKRHRAPRWVRRPYRISGRFHQKERTGIFNVGKFNVIAPGRDFVLVFRLSHSSLKVMQTSHLDSNSAASTLVPGKSLTGDNTFYLNI</sequence>